<proteinExistence type="predicted"/>
<feature type="region of interest" description="Disordered" evidence="1">
    <location>
        <begin position="1"/>
        <end position="34"/>
    </location>
</feature>
<evidence type="ECO:0000313" key="3">
    <source>
        <dbReference type="EMBL" id="CAB4221023.1"/>
    </source>
</evidence>
<name>A0A6J5SZQ8_9CAUD</name>
<gene>
    <name evidence="2" type="ORF">UFOVP1033_137</name>
    <name evidence="3" type="ORF">UFOVP1631_137</name>
</gene>
<sequence length="75" mass="8215">MTDGVPQLNRKPLTVNPNRKQRKAEFGFNSNLGYKSKAEPSVISWANRGKGVQGETVNSQNVASKFVIRKAGKAL</sequence>
<reference evidence="3" key="1">
    <citation type="submission" date="2020-05" db="EMBL/GenBank/DDBJ databases">
        <authorList>
            <person name="Chiriac C."/>
            <person name="Salcher M."/>
            <person name="Ghai R."/>
            <person name="Kavagutti S V."/>
        </authorList>
    </citation>
    <scope>NUCLEOTIDE SEQUENCE</scope>
</reference>
<protein>
    <submittedName>
        <fullName evidence="3">Uncharacterized protein</fullName>
    </submittedName>
</protein>
<dbReference type="EMBL" id="LR797501">
    <property type="protein sequence ID" value="CAB4221023.1"/>
    <property type="molecule type" value="Genomic_DNA"/>
</dbReference>
<evidence type="ECO:0000313" key="2">
    <source>
        <dbReference type="EMBL" id="CAB4179480.1"/>
    </source>
</evidence>
<organism evidence="3">
    <name type="scientific">uncultured Caudovirales phage</name>
    <dbReference type="NCBI Taxonomy" id="2100421"/>
    <lineage>
        <taxon>Viruses</taxon>
        <taxon>Duplodnaviria</taxon>
        <taxon>Heunggongvirae</taxon>
        <taxon>Uroviricota</taxon>
        <taxon>Caudoviricetes</taxon>
        <taxon>Peduoviridae</taxon>
        <taxon>Maltschvirus</taxon>
        <taxon>Maltschvirus maltsch</taxon>
    </lineage>
</organism>
<dbReference type="EMBL" id="LR796981">
    <property type="protein sequence ID" value="CAB4179480.1"/>
    <property type="molecule type" value="Genomic_DNA"/>
</dbReference>
<accession>A0A6J5SZQ8</accession>
<evidence type="ECO:0000256" key="1">
    <source>
        <dbReference type="SAM" id="MobiDB-lite"/>
    </source>
</evidence>